<evidence type="ECO:0000256" key="2">
    <source>
        <dbReference type="SAM" id="SignalP"/>
    </source>
</evidence>
<reference evidence="3 4" key="1">
    <citation type="submission" date="2024-01" db="EMBL/GenBank/DDBJ databases">
        <title>Genome assemblies of Stephania.</title>
        <authorList>
            <person name="Yang L."/>
        </authorList>
    </citation>
    <scope>NUCLEOTIDE SEQUENCE [LARGE SCALE GENOMIC DNA]</scope>
    <source>
        <strain evidence="3">QJT</strain>
        <tissue evidence="3">Leaf</tissue>
    </source>
</reference>
<dbReference type="SUPFAM" id="SSF52266">
    <property type="entry name" value="SGNH hydrolase"/>
    <property type="match status" value="1"/>
</dbReference>
<keyword evidence="2" id="KW-0732">Signal</keyword>
<feature type="signal peptide" evidence="2">
    <location>
        <begin position="1"/>
        <end position="29"/>
    </location>
</feature>
<organism evidence="3 4">
    <name type="scientific">Stephania japonica</name>
    <dbReference type="NCBI Taxonomy" id="461633"/>
    <lineage>
        <taxon>Eukaryota</taxon>
        <taxon>Viridiplantae</taxon>
        <taxon>Streptophyta</taxon>
        <taxon>Embryophyta</taxon>
        <taxon>Tracheophyta</taxon>
        <taxon>Spermatophyta</taxon>
        <taxon>Magnoliopsida</taxon>
        <taxon>Ranunculales</taxon>
        <taxon>Menispermaceae</taxon>
        <taxon>Menispermoideae</taxon>
        <taxon>Cissampelideae</taxon>
        <taxon>Stephania</taxon>
    </lineage>
</organism>
<dbReference type="CDD" id="cd01837">
    <property type="entry name" value="SGNH_plant_lipase_like"/>
    <property type="match status" value="1"/>
</dbReference>
<dbReference type="InterPro" id="IPR035669">
    <property type="entry name" value="SGNH_plant_lipase-like"/>
</dbReference>
<sequence>MVFIKAVGAAALMMTMSMAILLGSTLAVAMPTSPAIGIVNIGRIRKLVAKYNLSSILVFGDSSADPGNNNHLATTFKGNFPPYGKDFFGGRPTGRFSNGRLPTDFVAEALGYAAVVPAFLDPNVKTESLSRAVSFASAASGYDDLTANLTNVLPVWKQLEYLKHYIIRMRRLMNGETKEMIKNAVFVLSMGANDFLQNYFVEPNRPKQFTVQQYEDYLVGCLIRDVKEMHRIGARRLVVVGVPPLGCMPLVKTAMNSAVCVDKYNIPALSLNIKIKNSLATLAGELGLTAVFADAYGAIVDAVNNPKKYGFVETSKGCCGTGTYEYGDTCKGQSTCKDPSKYVFWDAVHPTEKMYEIIAADLLNTVLTQILA</sequence>
<accession>A0AAP0E2D7</accession>
<evidence type="ECO:0000256" key="1">
    <source>
        <dbReference type="ARBA" id="ARBA00008668"/>
    </source>
</evidence>
<evidence type="ECO:0008006" key="5">
    <source>
        <dbReference type="Google" id="ProtNLM"/>
    </source>
</evidence>
<dbReference type="EMBL" id="JBBNAE010000011">
    <property type="protein sequence ID" value="KAK9085435.1"/>
    <property type="molecule type" value="Genomic_DNA"/>
</dbReference>
<dbReference type="InterPro" id="IPR036514">
    <property type="entry name" value="SGNH_hydro_sf"/>
</dbReference>
<keyword evidence="4" id="KW-1185">Reference proteome</keyword>
<protein>
    <recommendedName>
        <fullName evidence="5">GDSL esterase/lipase</fullName>
    </recommendedName>
</protein>
<dbReference type="Gene3D" id="3.40.50.1110">
    <property type="entry name" value="SGNH hydrolase"/>
    <property type="match status" value="1"/>
</dbReference>
<dbReference type="InterPro" id="IPR050592">
    <property type="entry name" value="GDSL_lipolytic_enzyme"/>
</dbReference>
<dbReference type="PANTHER" id="PTHR45642">
    <property type="entry name" value="GDSL ESTERASE/LIPASE EXL3"/>
    <property type="match status" value="1"/>
</dbReference>
<feature type="chain" id="PRO_5043044166" description="GDSL esterase/lipase" evidence="2">
    <location>
        <begin position="30"/>
        <end position="372"/>
    </location>
</feature>
<name>A0AAP0E2D7_9MAGN</name>
<dbReference type="InterPro" id="IPR001087">
    <property type="entry name" value="GDSL"/>
</dbReference>
<comment type="similarity">
    <text evidence="1">Belongs to the 'GDSL' lipolytic enzyme family.</text>
</comment>
<evidence type="ECO:0000313" key="3">
    <source>
        <dbReference type="EMBL" id="KAK9085435.1"/>
    </source>
</evidence>
<comment type="caution">
    <text evidence="3">The sequence shown here is derived from an EMBL/GenBank/DDBJ whole genome shotgun (WGS) entry which is preliminary data.</text>
</comment>
<dbReference type="AlphaFoldDB" id="A0AAP0E2D7"/>
<evidence type="ECO:0000313" key="4">
    <source>
        <dbReference type="Proteomes" id="UP001417504"/>
    </source>
</evidence>
<dbReference type="PANTHER" id="PTHR45642:SF7">
    <property type="entry name" value="GDSL ESTERASE_LIPASE"/>
    <property type="match status" value="1"/>
</dbReference>
<dbReference type="Pfam" id="PF00657">
    <property type="entry name" value="Lipase_GDSL"/>
    <property type="match status" value="1"/>
</dbReference>
<dbReference type="Proteomes" id="UP001417504">
    <property type="component" value="Unassembled WGS sequence"/>
</dbReference>
<gene>
    <name evidence="3" type="ORF">Sjap_025846</name>
</gene>
<dbReference type="GO" id="GO:0016788">
    <property type="term" value="F:hydrolase activity, acting on ester bonds"/>
    <property type="evidence" value="ECO:0007669"/>
    <property type="project" value="InterPro"/>
</dbReference>
<proteinExistence type="inferred from homology"/>